<dbReference type="InterPro" id="IPR011989">
    <property type="entry name" value="ARM-like"/>
</dbReference>
<dbReference type="InterPro" id="IPR039852">
    <property type="entry name" value="CAND1/CAND2"/>
</dbReference>
<evidence type="ECO:0000313" key="4">
    <source>
        <dbReference type="Proteomes" id="UP000001072"/>
    </source>
</evidence>
<dbReference type="EMBL" id="GL883362">
    <property type="protein sequence ID" value="EGF97055.1"/>
    <property type="molecule type" value="Genomic_DNA"/>
</dbReference>
<organism evidence="4">
    <name type="scientific">Melampsora larici-populina (strain 98AG31 / pathotype 3-4-7)</name>
    <name type="common">Poplar leaf rust fungus</name>
    <dbReference type="NCBI Taxonomy" id="747676"/>
    <lineage>
        <taxon>Eukaryota</taxon>
        <taxon>Fungi</taxon>
        <taxon>Dikarya</taxon>
        <taxon>Basidiomycota</taxon>
        <taxon>Pucciniomycotina</taxon>
        <taxon>Pucciniomycetes</taxon>
        <taxon>Pucciniales</taxon>
        <taxon>Melampsoraceae</taxon>
        <taxon>Melampsora</taxon>
    </lineage>
</organism>
<dbReference type="RefSeq" id="XP_007419675.1">
    <property type="nucleotide sequence ID" value="XM_007419613.1"/>
</dbReference>
<evidence type="ECO:0000256" key="1">
    <source>
        <dbReference type="ARBA" id="ARBA00022737"/>
    </source>
</evidence>
<dbReference type="GeneID" id="18925414"/>
<name>F4SE71_MELLP</name>
<protein>
    <submittedName>
        <fullName evidence="3">Uncharacterized protein</fullName>
    </submittedName>
</protein>
<dbReference type="Gene3D" id="1.25.10.10">
    <property type="entry name" value="Leucine-rich Repeat Variant"/>
    <property type="match status" value="1"/>
</dbReference>
<dbReference type="Proteomes" id="UP000001072">
    <property type="component" value="Unassembled WGS sequence"/>
</dbReference>
<evidence type="ECO:0000313" key="3">
    <source>
        <dbReference type="EMBL" id="EGF97055.1"/>
    </source>
</evidence>
<dbReference type="AlphaFoldDB" id="F4SE71"/>
<dbReference type="InParanoid" id="F4SE71"/>
<evidence type="ECO:0000256" key="2">
    <source>
        <dbReference type="ARBA" id="ARBA00022786"/>
    </source>
</evidence>
<gene>
    <name evidence="3" type="ORF">MELLADRAFT_114630</name>
</gene>
<dbReference type="HOGENOM" id="CLU_1250922_0_0_1"/>
<dbReference type="KEGG" id="mlr:MELLADRAFT_114630"/>
<dbReference type="OrthoDB" id="6260732at2759"/>
<dbReference type="InterPro" id="IPR016024">
    <property type="entry name" value="ARM-type_fold"/>
</dbReference>
<keyword evidence="2" id="KW-0833">Ubl conjugation pathway</keyword>
<keyword evidence="1" id="KW-0677">Repeat</keyword>
<dbReference type="GO" id="GO:0010265">
    <property type="term" value="P:SCF complex assembly"/>
    <property type="evidence" value="ECO:0007669"/>
    <property type="project" value="InterPro"/>
</dbReference>
<accession>F4SE71</accession>
<proteinExistence type="predicted"/>
<dbReference type="PANTHER" id="PTHR12696">
    <property type="entry name" value="TIP120"/>
    <property type="match status" value="1"/>
</dbReference>
<keyword evidence="4" id="KW-1185">Reference proteome</keyword>
<dbReference type="SUPFAM" id="SSF48371">
    <property type="entry name" value="ARM repeat"/>
    <property type="match status" value="1"/>
</dbReference>
<dbReference type="VEuPathDB" id="FungiDB:MELLADRAFT_114630"/>
<sequence length="221" mass="24411">MLTQRLENEIPRTSALKVVTNIARSSVPKGEAFDQWIQDILPLTAAFLRRKNRALKISCFECLDALLQCDPGKLRLDTIHSLVYYLHPLINSSDPHLLPLTFKTLGLSFPVASDLTSTDRYAIKAPDNASNLRNALVSTVDTSIALSQAKSSVNFNPNTGSGSNGNHATGLQSYQTYSCCIGELGRVVFLPVIFQLMQGDNKQRYIVLQALEEDEERIGLT</sequence>
<dbReference type="STRING" id="747676.F4SE71"/>
<reference evidence="4" key="1">
    <citation type="journal article" date="2011" name="Proc. Natl. Acad. Sci. U.S.A.">
        <title>Obligate biotrophy features unraveled by the genomic analysis of rust fungi.</title>
        <authorList>
            <person name="Duplessis S."/>
            <person name="Cuomo C.A."/>
            <person name="Lin Y.-C."/>
            <person name="Aerts A."/>
            <person name="Tisserant E."/>
            <person name="Veneault-Fourrey C."/>
            <person name="Joly D.L."/>
            <person name="Hacquard S."/>
            <person name="Amselem J."/>
            <person name="Cantarel B.L."/>
            <person name="Chiu R."/>
            <person name="Coutinho P.M."/>
            <person name="Feau N."/>
            <person name="Field M."/>
            <person name="Frey P."/>
            <person name="Gelhaye E."/>
            <person name="Goldberg J."/>
            <person name="Grabherr M.G."/>
            <person name="Kodira C.D."/>
            <person name="Kohler A."/>
            <person name="Kuees U."/>
            <person name="Lindquist E.A."/>
            <person name="Lucas S.M."/>
            <person name="Mago R."/>
            <person name="Mauceli E."/>
            <person name="Morin E."/>
            <person name="Murat C."/>
            <person name="Pangilinan J.L."/>
            <person name="Park R."/>
            <person name="Pearson M."/>
            <person name="Quesneville H."/>
            <person name="Rouhier N."/>
            <person name="Sakthikumar S."/>
            <person name="Salamov A.A."/>
            <person name="Schmutz J."/>
            <person name="Selles B."/>
            <person name="Shapiro H."/>
            <person name="Tanguay P."/>
            <person name="Tuskan G.A."/>
            <person name="Henrissat B."/>
            <person name="Van de Peer Y."/>
            <person name="Rouze P."/>
            <person name="Ellis J.G."/>
            <person name="Dodds P.N."/>
            <person name="Schein J.E."/>
            <person name="Zhong S."/>
            <person name="Hamelin R.C."/>
            <person name="Grigoriev I.V."/>
            <person name="Szabo L.J."/>
            <person name="Martin F."/>
        </authorList>
    </citation>
    <scope>NUCLEOTIDE SEQUENCE [LARGE SCALE GENOMIC DNA]</scope>
    <source>
        <strain evidence="4">98AG31 / pathotype 3-4-7</strain>
    </source>
</reference>